<evidence type="ECO:0000313" key="3">
    <source>
        <dbReference type="EMBL" id="TNY23749.1"/>
    </source>
</evidence>
<dbReference type="EMBL" id="SOZI01000008">
    <property type="protein sequence ID" value="TNY23749.1"/>
    <property type="molecule type" value="Genomic_DNA"/>
</dbReference>
<dbReference type="OrthoDB" id="10039566at2759"/>
<gene>
    <name evidence="3" type="ORF">DMC30DRAFT_388809</name>
</gene>
<evidence type="ECO:0000313" key="4">
    <source>
        <dbReference type="Proteomes" id="UP000311382"/>
    </source>
</evidence>
<comment type="caution">
    <text evidence="3">The sequence shown here is derived from an EMBL/GenBank/DDBJ whole genome shotgun (WGS) entry which is preliminary data.</text>
</comment>
<dbReference type="AlphaFoldDB" id="A0A5C5G5G9"/>
<feature type="region of interest" description="Disordered" evidence="1">
    <location>
        <begin position="1"/>
        <end position="88"/>
    </location>
</feature>
<sequence>MSNGTADTQAAAKGKSRASDAFDRSNDLETAPLLGGGPDSDSSTPASSKATVRQARLRHGRGPLVRDDSDDEGDPLPPNGSDEDGMRLVVVRPASSSRHGRWSIGSILCLVFSILFVALLVVLAVLHLWLGRLLSEQARHGDMQDMAQRGLLWAGPSAVRVRANDAGSGMLVELDAVAGIDVRRALDWERKDDGGWLRRMEGRIARWGVRKARSVSVDVGQVALYDARQGFEADGPLVIVSSLDTLTLPLSYPTKADPVPAMHPFTLHVALDFPSPADLARFGQGVWNAKTYVVRAEIREVVAQVGERRTRGVAGWFLRRMKATKVTGLSRVVDGELPDMPMPDDPEKLANVTSIDVFETSSPSHPNTSVIAFAASALVANPLLPAIEEGRIPAIAFGMPFRVPVSIHLPLPPLPQGQRTPHDPHEIALAKVATAPFSFPLGSTSAQLDVSGHLVPAGNLTPSSPTPPPSLTSSGPNAAHKAEPQPPLSRALSRFVARYLSGRDNDVFIRYDAHPEPPLADEPGTTPPDAPFPPPFVADLVRGKELHVRVPGTNETPELFRDLRMEDMRIKLGGGGKDSDADLLASGKVVGEVVMPDMASKLAEGLDAQSIWPDVLVYDGDLPRRALAKRSLLGGGARGAQIAFVDSAAHSVSLSSATLGDAPLDAFDSDTADYPPSPVPANAFARMRPSSAMAAQTIHTAANATHNATTFVVATFVDAPLYLLPGRGDVLRRFVAKIIFGGSGNKVKASMAGITSVRIALSGFGEVELEQIPIEASFMVGRGGIENPPAMAARLLGLTSSADDDA</sequence>
<feature type="region of interest" description="Disordered" evidence="1">
    <location>
        <begin position="453"/>
        <end position="488"/>
    </location>
</feature>
<name>A0A5C5G5G9_9BASI</name>
<proteinExistence type="predicted"/>
<feature type="transmembrane region" description="Helical" evidence="2">
    <location>
        <begin position="107"/>
        <end position="130"/>
    </location>
</feature>
<feature type="compositionally biased region" description="Polar residues" evidence="1">
    <location>
        <begin position="40"/>
        <end position="51"/>
    </location>
</feature>
<evidence type="ECO:0000256" key="2">
    <source>
        <dbReference type="SAM" id="Phobius"/>
    </source>
</evidence>
<accession>A0A5C5G5G9</accession>
<keyword evidence="4" id="KW-1185">Reference proteome</keyword>
<keyword evidence="2" id="KW-0472">Membrane</keyword>
<feature type="compositionally biased region" description="Basic and acidic residues" evidence="1">
    <location>
        <begin position="17"/>
        <end position="27"/>
    </location>
</feature>
<protein>
    <submittedName>
        <fullName evidence="3">Uncharacterized protein</fullName>
    </submittedName>
</protein>
<dbReference type="Proteomes" id="UP000311382">
    <property type="component" value="Unassembled WGS sequence"/>
</dbReference>
<reference evidence="3 4" key="1">
    <citation type="submission" date="2019-03" db="EMBL/GenBank/DDBJ databases">
        <title>Rhodosporidium diobovatum UCD-FST 08-225 genome sequencing, assembly, and annotation.</title>
        <authorList>
            <person name="Fakankun I.U."/>
            <person name="Fristensky B."/>
            <person name="Levin D.B."/>
        </authorList>
    </citation>
    <scope>NUCLEOTIDE SEQUENCE [LARGE SCALE GENOMIC DNA]</scope>
    <source>
        <strain evidence="3 4">UCD-FST 08-225</strain>
    </source>
</reference>
<dbReference type="STRING" id="5288.A0A5C5G5G9"/>
<keyword evidence="2" id="KW-0812">Transmembrane</keyword>
<evidence type="ECO:0000256" key="1">
    <source>
        <dbReference type="SAM" id="MobiDB-lite"/>
    </source>
</evidence>
<organism evidence="3 4">
    <name type="scientific">Rhodotorula diobovata</name>
    <dbReference type="NCBI Taxonomy" id="5288"/>
    <lineage>
        <taxon>Eukaryota</taxon>
        <taxon>Fungi</taxon>
        <taxon>Dikarya</taxon>
        <taxon>Basidiomycota</taxon>
        <taxon>Pucciniomycotina</taxon>
        <taxon>Microbotryomycetes</taxon>
        <taxon>Sporidiobolales</taxon>
        <taxon>Sporidiobolaceae</taxon>
        <taxon>Rhodotorula</taxon>
    </lineage>
</organism>
<keyword evidence="2" id="KW-1133">Transmembrane helix</keyword>